<comment type="caution">
    <text evidence="1">The sequence shown here is derived from an EMBL/GenBank/DDBJ whole genome shotgun (WGS) entry which is preliminary data.</text>
</comment>
<dbReference type="HOGENOM" id="CLU_3091991_0_0_11"/>
<dbReference type="EMBL" id="AWVQ01000681">
    <property type="protein sequence ID" value="ERK69530.1"/>
    <property type="molecule type" value="Genomic_DNA"/>
</dbReference>
<dbReference type="Proteomes" id="UP000016605">
    <property type="component" value="Unassembled WGS sequence"/>
</dbReference>
<proteinExistence type="predicted"/>
<dbReference type="AlphaFoldDB" id="U2R2Q2"/>
<reference evidence="1 2" key="1">
    <citation type="submission" date="2013-08" db="EMBL/GenBank/DDBJ databases">
        <authorList>
            <person name="Weinstock G."/>
            <person name="Sodergren E."/>
            <person name="Wylie T."/>
            <person name="Fulton L."/>
            <person name="Fulton R."/>
            <person name="Fronick C."/>
            <person name="O'Laughlin M."/>
            <person name="Godfrey J."/>
            <person name="Miner T."/>
            <person name="Herter B."/>
            <person name="Appelbaum E."/>
            <person name="Cordes M."/>
            <person name="Lek S."/>
            <person name="Wollam A."/>
            <person name="Pepin K.H."/>
            <person name="Palsikar V.B."/>
            <person name="Mitreva M."/>
            <person name="Wilson R.K."/>
        </authorList>
    </citation>
    <scope>NUCLEOTIDE SEQUENCE [LARGE SCALE GENOMIC DNA]</scope>
    <source>
        <strain evidence="1 2">ATCC 14665</strain>
    </source>
</reference>
<sequence>DVASLTRALAETLEPEALAAAKRRAAAVPEDFTVDRVGENLERAVSIALSRA</sequence>
<feature type="non-terminal residue" evidence="1">
    <location>
        <position position="1"/>
    </location>
</feature>
<evidence type="ECO:0000313" key="2">
    <source>
        <dbReference type="Proteomes" id="UP000016605"/>
    </source>
</evidence>
<gene>
    <name evidence="1" type="ORF">N136_04154</name>
</gene>
<evidence type="ECO:0008006" key="3">
    <source>
        <dbReference type="Google" id="ProtNLM"/>
    </source>
</evidence>
<accession>U2R2Q2</accession>
<protein>
    <recommendedName>
        <fullName evidence="3">Glycosyl transferase family 28 C-terminal domain-containing protein</fullName>
    </recommendedName>
</protein>
<evidence type="ECO:0000313" key="1">
    <source>
        <dbReference type="EMBL" id="ERK69530.1"/>
    </source>
</evidence>
<organism evidence="1 2">
    <name type="scientific">Leifsonia aquatica ATCC 14665</name>
    <dbReference type="NCBI Taxonomy" id="1358026"/>
    <lineage>
        <taxon>Bacteria</taxon>
        <taxon>Bacillati</taxon>
        <taxon>Actinomycetota</taxon>
        <taxon>Actinomycetes</taxon>
        <taxon>Micrococcales</taxon>
        <taxon>Microbacteriaceae</taxon>
        <taxon>Leifsonia</taxon>
    </lineage>
</organism>
<name>U2R2Q2_LEIAQ</name>